<dbReference type="PANTHER" id="PTHR14119:SF3">
    <property type="entry name" value="ISOCHORISMATASE DOMAIN-CONTAINING PROTEIN 2"/>
    <property type="match status" value="1"/>
</dbReference>
<comment type="caution">
    <text evidence="2">The sequence shown here is derived from an EMBL/GenBank/DDBJ whole genome shotgun (WGS) entry which is preliminary data.</text>
</comment>
<sequence>MLRKEETLLVLVDVQGKLARIVHESESMIEQLVKLIRGLRMLDVPVVWLEQYPEGLGPTVEEVAQWMTGIQPIRKRSFNACETETFTRAVKATGRRQILVAGIETHICVYQTAIGLQELGYEVQVVADAVSSRTFANKQIGLEKMKAAGISWTSVETALFELMRMAEGDTFKQIIQLLK</sequence>
<dbReference type="Proteomes" id="UP001151071">
    <property type="component" value="Unassembled WGS sequence"/>
</dbReference>
<proteinExistence type="predicted"/>
<dbReference type="SUPFAM" id="SSF52499">
    <property type="entry name" value="Isochorismatase-like hydrolases"/>
    <property type="match status" value="1"/>
</dbReference>
<dbReference type="GO" id="GO:0016787">
    <property type="term" value="F:hydrolase activity"/>
    <property type="evidence" value="ECO:0007669"/>
    <property type="project" value="UniProtKB-KW"/>
</dbReference>
<dbReference type="RefSeq" id="WP_271139704.1">
    <property type="nucleotide sequence ID" value="NZ_JAPYYP010000005.1"/>
</dbReference>
<protein>
    <submittedName>
        <fullName evidence="2">Hydrolase</fullName>
    </submittedName>
</protein>
<dbReference type="InterPro" id="IPR036380">
    <property type="entry name" value="Isochorismatase-like_sf"/>
</dbReference>
<name>A0A9X3Z2S5_9BACL</name>
<keyword evidence="3" id="KW-1185">Reference proteome</keyword>
<dbReference type="PANTHER" id="PTHR14119">
    <property type="entry name" value="HYDROLASE"/>
    <property type="match status" value="1"/>
</dbReference>
<dbReference type="Gene3D" id="3.40.50.850">
    <property type="entry name" value="Isochorismatase-like"/>
    <property type="match status" value="1"/>
</dbReference>
<dbReference type="EMBL" id="JAPYYP010000005">
    <property type="protein sequence ID" value="MDA5107973.1"/>
    <property type="molecule type" value="Genomic_DNA"/>
</dbReference>
<evidence type="ECO:0000313" key="2">
    <source>
        <dbReference type="EMBL" id="MDA5107973.1"/>
    </source>
</evidence>
<evidence type="ECO:0000313" key="3">
    <source>
        <dbReference type="Proteomes" id="UP001151071"/>
    </source>
</evidence>
<accession>A0A9X3Z2S5</accession>
<dbReference type="AlphaFoldDB" id="A0A9X3Z2S5"/>
<evidence type="ECO:0000259" key="1">
    <source>
        <dbReference type="Pfam" id="PF00857"/>
    </source>
</evidence>
<dbReference type="InterPro" id="IPR050993">
    <property type="entry name" value="Isochorismatase_domain"/>
</dbReference>
<gene>
    <name evidence="2" type="ORF">O3V59_06360</name>
</gene>
<feature type="domain" description="Isochorismatase-like" evidence="1">
    <location>
        <begin position="7"/>
        <end position="156"/>
    </location>
</feature>
<reference evidence="2" key="1">
    <citation type="submission" date="2022-12" db="EMBL/GenBank/DDBJ databases">
        <title>Draft genome sequence of the thermophilic strain Brevibacillus thermoruber HT42, isolated from Los Humeros, Puebla, Mexico, with biotechnological potential.</title>
        <authorList>
            <person name="Lara Sanchez J."/>
            <person name="Solis Palacios R."/>
            <person name="Bustos Baena A.S."/>
            <person name="Ruz Baez A.E."/>
            <person name="Espinosa Luna G."/>
            <person name="Oliart Ros R.M."/>
        </authorList>
    </citation>
    <scope>NUCLEOTIDE SEQUENCE</scope>
    <source>
        <strain evidence="2">HT42</strain>
    </source>
</reference>
<organism evidence="2 3">
    <name type="scientific">Brevibacillus thermoruber</name>
    <dbReference type="NCBI Taxonomy" id="33942"/>
    <lineage>
        <taxon>Bacteria</taxon>
        <taxon>Bacillati</taxon>
        <taxon>Bacillota</taxon>
        <taxon>Bacilli</taxon>
        <taxon>Bacillales</taxon>
        <taxon>Paenibacillaceae</taxon>
        <taxon>Brevibacillus</taxon>
    </lineage>
</organism>
<dbReference type="InterPro" id="IPR000868">
    <property type="entry name" value="Isochorismatase-like_dom"/>
</dbReference>
<keyword evidence="2" id="KW-0378">Hydrolase</keyword>
<dbReference type="CDD" id="cd01012">
    <property type="entry name" value="YcaC_related"/>
    <property type="match status" value="1"/>
</dbReference>
<dbReference type="Pfam" id="PF00857">
    <property type="entry name" value="Isochorismatase"/>
    <property type="match status" value="1"/>
</dbReference>